<dbReference type="RefSeq" id="WP_201371803.1">
    <property type="nucleotide sequence ID" value="NZ_BNJG01000001.1"/>
</dbReference>
<reference evidence="2 3" key="1">
    <citation type="journal article" date="2021" name="Int. J. Syst. Evol. Microbiol.">
        <title>Reticulibacter mediterranei gen. nov., sp. nov., within the new family Reticulibacteraceae fam. nov., and Ktedonospora formicarum gen. nov., sp. nov., Ktedonobacter robiniae sp. nov., Dictyobacter formicarum sp. nov. and Dictyobacter arantiisoli sp. nov., belonging to the class Ktedonobacteria.</title>
        <authorList>
            <person name="Yabe S."/>
            <person name="Zheng Y."/>
            <person name="Wang C.M."/>
            <person name="Sakai Y."/>
            <person name="Abe K."/>
            <person name="Yokota A."/>
            <person name="Donadio S."/>
            <person name="Cavaletti L."/>
            <person name="Monciardini P."/>
        </authorList>
    </citation>
    <scope>NUCLEOTIDE SEQUENCE [LARGE SCALE GENOMIC DNA]</scope>
    <source>
        <strain evidence="2 3">SOSP1-30</strain>
    </source>
</reference>
<feature type="transmembrane region" description="Helical" evidence="1">
    <location>
        <begin position="51"/>
        <end position="68"/>
    </location>
</feature>
<evidence type="ECO:0000313" key="2">
    <source>
        <dbReference type="EMBL" id="GHO55184.1"/>
    </source>
</evidence>
<feature type="transmembrane region" description="Helical" evidence="1">
    <location>
        <begin position="104"/>
        <end position="121"/>
    </location>
</feature>
<protein>
    <recommendedName>
        <fullName evidence="4">DUF4383 domain-containing protein</fullName>
    </recommendedName>
</protein>
<feature type="transmembrane region" description="Helical" evidence="1">
    <location>
        <begin position="75"/>
        <end position="92"/>
    </location>
</feature>
<evidence type="ECO:0008006" key="4">
    <source>
        <dbReference type="Google" id="ProtNLM"/>
    </source>
</evidence>
<evidence type="ECO:0000256" key="1">
    <source>
        <dbReference type="SAM" id="Phobius"/>
    </source>
</evidence>
<proteinExistence type="predicted"/>
<keyword evidence="1" id="KW-0472">Membrane</keyword>
<sequence length="149" mass="16813">MKTVRIVSLIARSAFMLAMLLGLLLWIAQIFDLYMLLRILLQIGMTYIHETLGITGTLAFIILAFVAVWKRELRLLGIFSMIYAILVVAFGVTQPRILVGNLHWLIQGAHLLIGIGAMYLARGVERRYRRLTQSGSGRQNSETPVLQVM</sequence>
<dbReference type="Proteomes" id="UP000654345">
    <property type="component" value="Unassembled WGS sequence"/>
</dbReference>
<comment type="caution">
    <text evidence="2">The sequence shown here is derived from an EMBL/GenBank/DDBJ whole genome shotgun (WGS) entry which is preliminary data.</text>
</comment>
<organism evidence="2 3">
    <name type="scientific">Ktedonobacter robiniae</name>
    <dbReference type="NCBI Taxonomy" id="2778365"/>
    <lineage>
        <taxon>Bacteria</taxon>
        <taxon>Bacillati</taxon>
        <taxon>Chloroflexota</taxon>
        <taxon>Ktedonobacteria</taxon>
        <taxon>Ktedonobacterales</taxon>
        <taxon>Ktedonobacteraceae</taxon>
        <taxon>Ktedonobacter</taxon>
    </lineage>
</organism>
<dbReference type="EMBL" id="BNJG01000001">
    <property type="protein sequence ID" value="GHO55184.1"/>
    <property type="molecule type" value="Genomic_DNA"/>
</dbReference>
<name>A0ABQ3UQX4_9CHLR</name>
<keyword evidence="1" id="KW-0812">Transmembrane</keyword>
<evidence type="ECO:0000313" key="3">
    <source>
        <dbReference type="Proteomes" id="UP000654345"/>
    </source>
</evidence>
<keyword evidence="3" id="KW-1185">Reference proteome</keyword>
<accession>A0ABQ3UQX4</accession>
<feature type="transmembrane region" description="Helical" evidence="1">
    <location>
        <begin position="9"/>
        <end position="31"/>
    </location>
</feature>
<gene>
    <name evidence="2" type="ORF">KSB_36590</name>
</gene>
<keyword evidence="1" id="KW-1133">Transmembrane helix</keyword>